<reference evidence="2 3" key="1">
    <citation type="submission" date="2016-11" db="EMBL/GenBank/DDBJ databases">
        <title>Identification of Bacillus cereus isolated from egg-white.</title>
        <authorList>
            <person name="Soni A."/>
            <person name="Oey I."/>
            <person name="Silcock P."/>
            <person name="Bremer P."/>
        </authorList>
    </citation>
    <scope>NUCLEOTIDE SEQUENCE [LARGE SCALE GENOMIC DNA]</scope>
    <source>
        <strain evidence="2 3">NZAS03</strain>
    </source>
</reference>
<comment type="caution">
    <text evidence="2">The sequence shown here is derived from an EMBL/GenBank/DDBJ whole genome shotgun (WGS) entry which is preliminary data.</text>
</comment>
<feature type="chain" id="PRO_5030026064" evidence="1">
    <location>
        <begin position="26"/>
        <end position="91"/>
    </location>
</feature>
<feature type="signal peptide" evidence="1">
    <location>
        <begin position="1"/>
        <end position="25"/>
    </location>
</feature>
<name>A0A1C4CNV4_BACCE</name>
<gene>
    <name evidence="2" type="ORF">BJR07_00855</name>
</gene>
<evidence type="ECO:0000256" key="1">
    <source>
        <dbReference type="SAM" id="SignalP"/>
    </source>
</evidence>
<evidence type="ECO:0000313" key="2">
    <source>
        <dbReference type="EMBL" id="OKA40494.1"/>
    </source>
</evidence>
<protein>
    <submittedName>
        <fullName evidence="2">Uncharacterized protein</fullName>
    </submittedName>
</protein>
<dbReference type="Proteomes" id="UP000186535">
    <property type="component" value="Unassembled WGS sequence"/>
</dbReference>
<dbReference type="AlphaFoldDB" id="A0A1C4CNV4"/>
<dbReference type="RefSeq" id="WP_073515170.1">
    <property type="nucleotide sequence ID" value="NZ_MPOM01000003.1"/>
</dbReference>
<organism evidence="2 3">
    <name type="scientific">Bacillus cereus</name>
    <dbReference type="NCBI Taxonomy" id="1396"/>
    <lineage>
        <taxon>Bacteria</taxon>
        <taxon>Bacillati</taxon>
        <taxon>Bacillota</taxon>
        <taxon>Bacilli</taxon>
        <taxon>Bacillales</taxon>
        <taxon>Bacillaceae</taxon>
        <taxon>Bacillus</taxon>
        <taxon>Bacillus cereus group</taxon>
    </lineage>
</organism>
<proteinExistence type="predicted"/>
<keyword evidence="1" id="KW-0732">Signal</keyword>
<dbReference type="EMBL" id="MPON01000001">
    <property type="protein sequence ID" value="OKA40494.1"/>
    <property type="molecule type" value="Genomic_DNA"/>
</dbReference>
<sequence length="91" mass="10240">MKKLLAVFFTLALVFTAIGSTPTMAAGSVESILWVDDDLQLKHYVMNKKPLYNSPGNPSAVGYVEWQNVTVNQAWYLINTSLEQKWIGYNV</sequence>
<accession>A0A1C4CNV4</accession>
<evidence type="ECO:0000313" key="3">
    <source>
        <dbReference type="Proteomes" id="UP000186535"/>
    </source>
</evidence>